<keyword evidence="5" id="KW-1185">Reference proteome</keyword>
<dbReference type="PANTHER" id="PTHR43283:SF17">
    <property type="entry name" value="(LOVD), PUTATIVE (AFU_ORTHOLOGUE AFUA_5G00920)-RELATED"/>
    <property type="match status" value="1"/>
</dbReference>
<gene>
    <name evidence="4" type="ORF">HMPREF1541_03084</name>
</gene>
<comment type="similarity">
    <text evidence="1">Belongs to the class-A beta-lactamase family.</text>
</comment>
<dbReference type="EMBL" id="KB822719">
    <property type="protein sequence ID" value="ETN41149.1"/>
    <property type="molecule type" value="Genomic_DNA"/>
</dbReference>
<dbReference type="OrthoDB" id="428260at2759"/>
<accession>W2RZM9</accession>
<dbReference type="HOGENOM" id="CLU_020027_11_1_1"/>
<evidence type="ECO:0000313" key="4">
    <source>
        <dbReference type="EMBL" id="ETN41149.1"/>
    </source>
</evidence>
<feature type="domain" description="Beta-lactamase-related" evidence="3">
    <location>
        <begin position="74"/>
        <end position="438"/>
    </location>
</feature>
<evidence type="ECO:0000256" key="2">
    <source>
        <dbReference type="ARBA" id="ARBA00022801"/>
    </source>
</evidence>
<sequence>MANAPAATTPSSGALRSLESHVTRLCRPGSADSPGSSPQIPGAVFLASTPTQPCAYSATSPSFAAGTTSLHTPLSHPLSPSSTFWTASCSKLLTSLAAVHVVEIRRLWDWDRPVVEVLPELKAIRVLEGWDEKRGPIWRGESGNGEGKGVEQVTLRHLLTHTSGMAYDFLSADILKWWKWRGRKREDFSGRLLEMYGEAPMLTGAGEAWMYSPGIDLAGLLVARVAGVERLGVYVWEEVLKKVGVKEGDVVFRKGDLKWGEEEVRERWVYLSVRTQEGLVHLPTAPADTARDDLGGGGVRCPPRAYIKVLESLLRNDGRILPPKIVDELVFSPQLVDGPGKLGAHLGRSLMKVFGELEGSRMLTGGLPVPVKDEAGQYGGEYEFNHSLVAALSRRKGSKEWTLYWGGLPNLFWWVDRKEEVAGIQAMQLLPPADEVCLDLAVEFREAAIEALGKGAARGKEQARI</sequence>
<name>W2RZM9_CYPE1</name>
<dbReference type="InterPro" id="IPR001466">
    <property type="entry name" value="Beta-lactam-related"/>
</dbReference>
<dbReference type="STRING" id="1220924.W2RZM9"/>
<dbReference type="InterPro" id="IPR012338">
    <property type="entry name" value="Beta-lactam/transpept-like"/>
</dbReference>
<dbReference type="PANTHER" id="PTHR43283">
    <property type="entry name" value="BETA-LACTAMASE-RELATED"/>
    <property type="match status" value="1"/>
</dbReference>
<dbReference type="GeneID" id="19970423"/>
<protein>
    <recommendedName>
        <fullName evidence="3">Beta-lactamase-related domain-containing protein</fullName>
    </recommendedName>
</protein>
<dbReference type="AlphaFoldDB" id="W2RZM9"/>
<reference evidence="4 5" key="1">
    <citation type="submission" date="2013-03" db="EMBL/GenBank/DDBJ databases">
        <title>The Genome Sequence of Phialophora europaea CBS 101466.</title>
        <authorList>
            <consortium name="The Broad Institute Genomics Platform"/>
            <person name="Cuomo C."/>
            <person name="de Hoog S."/>
            <person name="Gorbushina A."/>
            <person name="Walker B."/>
            <person name="Young S.K."/>
            <person name="Zeng Q."/>
            <person name="Gargeya S."/>
            <person name="Fitzgerald M."/>
            <person name="Haas B."/>
            <person name="Abouelleil A."/>
            <person name="Allen A.W."/>
            <person name="Alvarado L."/>
            <person name="Arachchi H.M."/>
            <person name="Berlin A.M."/>
            <person name="Chapman S.B."/>
            <person name="Gainer-Dewar J."/>
            <person name="Goldberg J."/>
            <person name="Griggs A."/>
            <person name="Gujja S."/>
            <person name="Hansen M."/>
            <person name="Howarth C."/>
            <person name="Imamovic A."/>
            <person name="Ireland A."/>
            <person name="Larimer J."/>
            <person name="McCowan C."/>
            <person name="Murphy C."/>
            <person name="Pearson M."/>
            <person name="Poon T.W."/>
            <person name="Priest M."/>
            <person name="Roberts A."/>
            <person name="Saif S."/>
            <person name="Shea T."/>
            <person name="Sisk P."/>
            <person name="Sykes S."/>
            <person name="Wortman J."/>
            <person name="Nusbaum C."/>
            <person name="Birren B."/>
        </authorList>
    </citation>
    <scope>NUCLEOTIDE SEQUENCE [LARGE SCALE GENOMIC DNA]</scope>
    <source>
        <strain evidence="4 5">CBS 101466</strain>
    </source>
</reference>
<keyword evidence="2" id="KW-0378">Hydrolase</keyword>
<dbReference type="Pfam" id="PF00144">
    <property type="entry name" value="Beta-lactamase"/>
    <property type="match status" value="1"/>
</dbReference>
<evidence type="ECO:0000256" key="1">
    <source>
        <dbReference type="ARBA" id="ARBA00009009"/>
    </source>
</evidence>
<evidence type="ECO:0000259" key="3">
    <source>
        <dbReference type="Pfam" id="PF00144"/>
    </source>
</evidence>
<dbReference type="InterPro" id="IPR050789">
    <property type="entry name" value="Diverse_Enzym_Activities"/>
</dbReference>
<evidence type="ECO:0000313" key="5">
    <source>
        <dbReference type="Proteomes" id="UP000030752"/>
    </source>
</evidence>
<dbReference type="Gene3D" id="3.40.710.10">
    <property type="entry name" value="DD-peptidase/beta-lactamase superfamily"/>
    <property type="match status" value="1"/>
</dbReference>
<proteinExistence type="inferred from homology"/>
<dbReference type="RefSeq" id="XP_008715658.1">
    <property type="nucleotide sequence ID" value="XM_008717436.1"/>
</dbReference>
<dbReference type="Proteomes" id="UP000030752">
    <property type="component" value="Unassembled WGS sequence"/>
</dbReference>
<dbReference type="InParanoid" id="W2RZM9"/>
<dbReference type="SUPFAM" id="SSF56601">
    <property type="entry name" value="beta-lactamase/transpeptidase-like"/>
    <property type="match status" value="1"/>
</dbReference>
<dbReference type="VEuPathDB" id="FungiDB:HMPREF1541_03084"/>
<organism evidence="4 5">
    <name type="scientific">Cyphellophora europaea (strain CBS 101466)</name>
    <name type="common">Phialophora europaea</name>
    <dbReference type="NCBI Taxonomy" id="1220924"/>
    <lineage>
        <taxon>Eukaryota</taxon>
        <taxon>Fungi</taxon>
        <taxon>Dikarya</taxon>
        <taxon>Ascomycota</taxon>
        <taxon>Pezizomycotina</taxon>
        <taxon>Eurotiomycetes</taxon>
        <taxon>Chaetothyriomycetidae</taxon>
        <taxon>Chaetothyriales</taxon>
        <taxon>Cyphellophoraceae</taxon>
        <taxon>Cyphellophora</taxon>
    </lineage>
</organism>
<dbReference type="eggNOG" id="ENOG502S4UR">
    <property type="taxonomic scope" value="Eukaryota"/>
</dbReference>
<dbReference type="GO" id="GO:0016787">
    <property type="term" value="F:hydrolase activity"/>
    <property type="evidence" value="ECO:0007669"/>
    <property type="project" value="UniProtKB-KW"/>
</dbReference>